<gene>
    <name evidence="1" type="ORF">KSF_108490</name>
</gene>
<organism evidence="1 2">
    <name type="scientific">Reticulibacter mediterranei</name>
    <dbReference type="NCBI Taxonomy" id="2778369"/>
    <lineage>
        <taxon>Bacteria</taxon>
        <taxon>Bacillati</taxon>
        <taxon>Chloroflexota</taxon>
        <taxon>Ktedonobacteria</taxon>
        <taxon>Ktedonobacterales</taxon>
        <taxon>Reticulibacteraceae</taxon>
        <taxon>Reticulibacter</taxon>
    </lineage>
</organism>
<dbReference type="AlphaFoldDB" id="A0A8J3J3C2"/>
<protein>
    <submittedName>
        <fullName evidence="1">Uncharacterized protein</fullName>
    </submittedName>
</protein>
<name>A0A8J3J3C2_9CHLR</name>
<dbReference type="EMBL" id="BNJK01000003">
    <property type="protein sequence ID" value="GHP00802.1"/>
    <property type="molecule type" value="Genomic_DNA"/>
</dbReference>
<evidence type="ECO:0000313" key="1">
    <source>
        <dbReference type="EMBL" id="GHP00802.1"/>
    </source>
</evidence>
<proteinExistence type="predicted"/>
<dbReference type="Proteomes" id="UP000597444">
    <property type="component" value="Unassembled WGS sequence"/>
</dbReference>
<dbReference type="RefSeq" id="WP_220211382.1">
    <property type="nucleotide sequence ID" value="NZ_BNJK01000003.1"/>
</dbReference>
<sequence>MTVVKTVDHPPYQDMLQFLQVLSHERYQAFVLHAPAFEGKTPFARKLCAATPGGVYLDLLQTVVNQPELAHHLDVMDVPATRDFVLSYAHQTQARLLIVDELDFLVHTWSADLVPFKRMIEWLHCTHPLTCLGFVLQTRPALEEWQVLTTTGHSRILRLADLCQL</sequence>
<keyword evidence="2" id="KW-1185">Reference proteome</keyword>
<evidence type="ECO:0000313" key="2">
    <source>
        <dbReference type="Proteomes" id="UP000597444"/>
    </source>
</evidence>
<comment type="caution">
    <text evidence="1">The sequence shown here is derived from an EMBL/GenBank/DDBJ whole genome shotgun (WGS) entry which is preliminary data.</text>
</comment>
<accession>A0A8J3J3C2</accession>
<reference evidence="1" key="1">
    <citation type="submission" date="2020-10" db="EMBL/GenBank/DDBJ databases">
        <title>Taxonomic study of unclassified bacteria belonging to the class Ktedonobacteria.</title>
        <authorList>
            <person name="Yabe S."/>
            <person name="Wang C.M."/>
            <person name="Zheng Y."/>
            <person name="Sakai Y."/>
            <person name="Cavaletti L."/>
            <person name="Monciardini P."/>
            <person name="Donadio S."/>
        </authorList>
    </citation>
    <scope>NUCLEOTIDE SEQUENCE</scope>
    <source>
        <strain evidence="1">ID150040</strain>
    </source>
</reference>